<proteinExistence type="predicted"/>
<protein>
    <submittedName>
        <fullName evidence="1">Uncharacterized protein</fullName>
    </submittedName>
</protein>
<dbReference type="EMBL" id="JARKIF010000007">
    <property type="protein sequence ID" value="KAJ7634618.1"/>
    <property type="molecule type" value="Genomic_DNA"/>
</dbReference>
<sequence length="279" mass="30655">MSLHTLAKGRSSLLIVPELTLSFQNDVVSSLVSAADADFKHAVQPDFDPRPISPISECSSDDSASVASTVVGFGRKQHFMLPTVADPSQDLTQSTVVGFGRRRHFQPESTPVAPSEINFSKYENRRSFPLSNVRTYDKRQSLPVLAETQRPRPSLDVSTLQSAVEWEEAQSQPPIPPMPVLPLPKVEFTVKKPALGTRIKQRIASKVKSAAFSRPVKVVVKRFSSQSTPKPVKIGGDERFGVGQFIAQVCAPLKPLARLAFLLSAVLWPGIRYSWPISI</sequence>
<reference evidence="1" key="1">
    <citation type="submission" date="2023-03" db="EMBL/GenBank/DDBJ databases">
        <title>Massive genome expansion in bonnet fungi (Mycena s.s.) driven by repeated elements and novel gene families across ecological guilds.</title>
        <authorList>
            <consortium name="Lawrence Berkeley National Laboratory"/>
            <person name="Harder C.B."/>
            <person name="Miyauchi S."/>
            <person name="Viragh M."/>
            <person name="Kuo A."/>
            <person name="Thoen E."/>
            <person name="Andreopoulos B."/>
            <person name="Lu D."/>
            <person name="Skrede I."/>
            <person name="Drula E."/>
            <person name="Henrissat B."/>
            <person name="Morin E."/>
            <person name="Kohler A."/>
            <person name="Barry K."/>
            <person name="LaButti K."/>
            <person name="Morin E."/>
            <person name="Salamov A."/>
            <person name="Lipzen A."/>
            <person name="Mereny Z."/>
            <person name="Hegedus B."/>
            <person name="Baldrian P."/>
            <person name="Stursova M."/>
            <person name="Weitz H."/>
            <person name="Taylor A."/>
            <person name="Grigoriev I.V."/>
            <person name="Nagy L.G."/>
            <person name="Martin F."/>
            <person name="Kauserud H."/>
        </authorList>
    </citation>
    <scope>NUCLEOTIDE SEQUENCE</scope>
    <source>
        <strain evidence="1">9284</strain>
    </source>
</reference>
<organism evidence="1 2">
    <name type="scientific">Roridomyces roridus</name>
    <dbReference type="NCBI Taxonomy" id="1738132"/>
    <lineage>
        <taxon>Eukaryota</taxon>
        <taxon>Fungi</taxon>
        <taxon>Dikarya</taxon>
        <taxon>Basidiomycota</taxon>
        <taxon>Agaricomycotina</taxon>
        <taxon>Agaricomycetes</taxon>
        <taxon>Agaricomycetidae</taxon>
        <taxon>Agaricales</taxon>
        <taxon>Marasmiineae</taxon>
        <taxon>Mycenaceae</taxon>
        <taxon>Roridomyces</taxon>
    </lineage>
</organism>
<comment type="caution">
    <text evidence="1">The sequence shown here is derived from an EMBL/GenBank/DDBJ whole genome shotgun (WGS) entry which is preliminary data.</text>
</comment>
<accession>A0AAD7BYW0</accession>
<evidence type="ECO:0000313" key="2">
    <source>
        <dbReference type="Proteomes" id="UP001221142"/>
    </source>
</evidence>
<dbReference type="Proteomes" id="UP001221142">
    <property type="component" value="Unassembled WGS sequence"/>
</dbReference>
<dbReference type="AlphaFoldDB" id="A0AAD7BYW0"/>
<gene>
    <name evidence="1" type="ORF">FB45DRAFT_1141810</name>
</gene>
<name>A0AAD7BYW0_9AGAR</name>
<evidence type="ECO:0000313" key="1">
    <source>
        <dbReference type="EMBL" id="KAJ7634618.1"/>
    </source>
</evidence>
<keyword evidence="2" id="KW-1185">Reference proteome</keyword>